<dbReference type="PANTHER" id="PTHR38731:SF1">
    <property type="entry name" value="FECR PROTEIN DOMAIN-CONTAINING PROTEIN"/>
    <property type="match status" value="1"/>
</dbReference>
<keyword evidence="4" id="KW-1185">Reference proteome</keyword>
<feature type="domain" description="FecR protein" evidence="2">
    <location>
        <begin position="57"/>
        <end position="158"/>
    </location>
</feature>
<dbReference type="Pfam" id="PF04773">
    <property type="entry name" value="FecR"/>
    <property type="match status" value="1"/>
</dbReference>
<organism evidence="3 4">
    <name type="scientific">Arcobacter acticola</name>
    <dbReference type="NCBI Taxonomy" id="1849015"/>
    <lineage>
        <taxon>Bacteria</taxon>
        <taxon>Pseudomonadati</taxon>
        <taxon>Campylobacterota</taxon>
        <taxon>Epsilonproteobacteria</taxon>
        <taxon>Campylobacterales</taxon>
        <taxon>Arcobacteraceae</taxon>
        <taxon>Arcobacter</taxon>
    </lineage>
</organism>
<dbReference type="Gene3D" id="2.60.120.1440">
    <property type="match status" value="1"/>
</dbReference>
<dbReference type="KEGG" id="paco:AACT_1173"/>
<accession>A0A6M8EAL4</accession>
<dbReference type="AlphaFoldDB" id="A0A6M8EAL4"/>
<evidence type="ECO:0000313" key="3">
    <source>
        <dbReference type="EMBL" id="QKE28353.1"/>
    </source>
</evidence>
<evidence type="ECO:0000256" key="1">
    <source>
        <dbReference type="SAM" id="SignalP"/>
    </source>
</evidence>
<evidence type="ECO:0000259" key="2">
    <source>
        <dbReference type="Pfam" id="PF04773"/>
    </source>
</evidence>
<proteinExistence type="predicted"/>
<evidence type="ECO:0000313" key="4">
    <source>
        <dbReference type="Proteomes" id="UP000503483"/>
    </source>
</evidence>
<feature type="chain" id="PRO_5027085848" evidence="1">
    <location>
        <begin position="25"/>
        <end position="377"/>
    </location>
</feature>
<name>A0A6M8EAL4_9BACT</name>
<dbReference type="InterPro" id="IPR006860">
    <property type="entry name" value="FecR"/>
</dbReference>
<protein>
    <submittedName>
        <fullName evidence="3">FecR domain-containing protein</fullName>
    </submittedName>
</protein>
<dbReference type="EMBL" id="CP042652">
    <property type="protein sequence ID" value="QKE28353.1"/>
    <property type="molecule type" value="Genomic_DNA"/>
</dbReference>
<keyword evidence="1" id="KW-0732">Signal</keyword>
<sequence length="377" mass="41959">MVKRIIILNKSLFLLMFLSTTVFAQIGQVVALKGDVKLERESKIQELLLKDKVLENDQITTLNDSRTQLLLNDETVITVGENSIFKMDEYLLNEEKDSTLKMNFLNGTFKVITGKIGKLNPDSFKIQTKTASIGIRGTEILLQLEAQKERIMCTQGTIIVTINETNNTTILNVGESLVINLTTNKVSIEKNDTQNINEVTSSLYTNKVDRKYDQLLEKKNLEDDTSSVVDPIVQKTISDSVNNAFSTSHIVNYSATTLSGKIDEKTNGLSSFDTSNASFDLSIDFGKARDNSPVTGEIEITTGNNNKSYNKFITGNIDNSNKINLFYKISGTTDPKNVTGNLEFVDKDLNIKGSDLSLETFSQKEAITIDEVEFKAK</sequence>
<dbReference type="PANTHER" id="PTHR38731">
    <property type="entry name" value="LIPL45-RELATED LIPOPROTEIN-RELATED"/>
    <property type="match status" value="1"/>
</dbReference>
<reference evidence="3 4" key="1">
    <citation type="submission" date="2019-08" db="EMBL/GenBank/DDBJ databases">
        <title>Complete genome sequence of Arcobacter acticola.</title>
        <authorList>
            <person name="Miller W."/>
        </authorList>
    </citation>
    <scope>NUCLEOTIDE SEQUENCE [LARGE SCALE GENOMIC DNA]</scope>
    <source>
        <strain evidence="3 4">KCTC 52212</strain>
    </source>
</reference>
<feature type="signal peptide" evidence="1">
    <location>
        <begin position="1"/>
        <end position="24"/>
    </location>
</feature>
<dbReference type="Proteomes" id="UP000503483">
    <property type="component" value="Chromosome"/>
</dbReference>
<gene>
    <name evidence="3" type="ORF">AACT_1173</name>
</gene>
<dbReference type="RefSeq" id="WP_172125890.1">
    <property type="nucleotide sequence ID" value="NZ_CP042652.1"/>
</dbReference>